<dbReference type="EMBL" id="CAJVPM010001318">
    <property type="protein sequence ID" value="CAG8464423.1"/>
    <property type="molecule type" value="Genomic_DNA"/>
</dbReference>
<name>A0ACA9KCJ2_9GLOM</name>
<keyword evidence="2" id="KW-1185">Reference proteome</keyword>
<organism evidence="1 2">
    <name type="scientific">Scutellospora calospora</name>
    <dbReference type="NCBI Taxonomy" id="85575"/>
    <lineage>
        <taxon>Eukaryota</taxon>
        <taxon>Fungi</taxon>
        <taxon>Fungi incertae sedis</taxon>
        <taxon>Mucoromycota</taxon>
        <taxon>Glomeromycotina</taxon>
        <taxon>Glomeromycetes</taxon>
        <taxon>Diversisporales</taxon>
        <taxon>Gigasporaceae</taxon>
        <taxon>Scutellospora</taxon>
    </lineage>
</organism>
<dbReference type="Proteomes" id="UP000789860">
    <property type="component" value="Unassembled WGS sequence"/>
</dbReference>
<comment type="caution">
    <text evidence="1">The sequence shown here is derived from an EMBL/GenBank/DDBJ whole genome shotgun (WGS) entry which is preliminary data.</text>
</comment>
<evidence type="ECO:0000313" key="1">
    <source>
        <dbReference type="EMBL" id="CAG8464423.1"/>
    </source>
</evidence>
<protein>
    <submittedName>
        <fullName evidence="1">6935_t:CDS:1</fullName>
    </submittedName>
</protein>
<reference evidence="1" key="1">
    <citation type="submission" date="2021-06" db="EMBL/GenBank/DDBJ databases">
        <authorList>
            <person name="Kallberg Y."/>
            <person name="Tangrot J."/>
            <person name="Rosling A."/>
        </authorList>
    </citation>
    <scope>NUCLEOTIDE SEQUENCE</scope>
    <source>
        <strain evidence="1">AU212A</strain>
    </source>
</reference>
<evidence type="ECO:0000313" key="2">
    <source>
        <dbReference type="Proteomes" id="UP000789860"/>
    </source>
</evidence>
<proteinExistence type="predicted"/>
<accession>A0ACA9KCJ2</accession>
<sequence length="88" mass="9819">MEDLNSENPIVEKENTEASSVRTPNNSNKENITTESIQVETAMEIEDSNSPRILIVPITTTISYTCKLKILKKDSPQKTCNGVQHSQI</sequence>
<gene>
    <name evidence="1" type="ORF">SCALOS_LOCUS1754</name>
</gene>